<protein>
    <submittedName>
        <fullName evidence="1">RCG54678</fullName>
    </submittedName>
</protein>
<evidence type="ECO:0000313" key="1">
    <source>
        <dbReference type="EMBL" id="EDL75967.1"/>
    </source>
</evidence>
<name>A6KFM5_RAT</name>
<evidence type="ECO:0000313" key="2">
    <source>
        <dbReference type="Proteomes" id="UP000234681"/>
    </source>
</evidence>
<gene>
    <name evidence="1" type="ORF">rCG_54678</name>
</gene>
<accession>A6KFM5</accession>
<dbReference type="EMBL" id="CH474045">
    <property type="protein sequence ID" value="EDL75967.1"/>
    <property type="molecule type" value="Genomic_DNA"/>
</dbReference>
<organism evidence="1 2">
    <name type="scientific">Rattus norvegicus</name>
    <name type="common">Rat</name>
    <dbReference type="NCBI Taxonomy" id="10116"/>
    <lineage>
        <taxon>Eukaryota</taxon>
        <taxon>Metazoa</taxon>
        <taxon>Chordata</taxon>
        <taxon>Craniata</taxon>
        <taxon>Vertebrata</taxon>
        <taxon>Euteleostomi</taxon>
        <taxon>Mammalia</taxon>
        <taxon>Eutheria</taxon>
        <taxon>Euarchontoglires</taxon>
        <taxon>Glires</taxon>
        <taxon>Rodentia</taxon>
        <taxon>Myomorpha</taxon>
        <taxon>Muroidea</taxon>
        <taxon>Muridae</taxon>
        <taxon>Murinae</taxon>
        <taxon>Rattus</taxon>
    </lineage>
</organism>
<reference evidence="2" key="1">
    <citation type="submission" date="2005-09" db="EMBL/GenBank/DDBJ databases">
        <authorList>
            <person name="Mural R.J."/>
            <person name="Li P.W."/>
            <person name="Adams M.D."/>
            <person name="Amanatides P.G."/>
            <person name="Baden-Tillson H."/>
            <person name="Barnstead M."/>
            <person name="Chin S.H."/>
            <person name="Dew I."/>
            <person name="Evans C.A."/>
            <person name="Ferriera S."/>
            <person name="Flanigan M."/>
            <person name="Fosler C."/>
            <person name="Glodek A."/>
            <person name="Gu Z."/>
            <person name="Holt R.A."/>
            <person name="Jennings D."/>
            <person name="Kraft C.L."/>
            <person name="Lu F."/>
            <person name="Nguyen T."/>
            <person name="Nusskern D.R."/>
            <person name="Pfannkoch C.M."/>
            <person name="Sitter C."/>
            <person name="Sutton G.G."/>
            <person name="Venter J.C."/>
            <person name="Wang Z."/>
            <person name="Woodage T."/>
            <person name="Zheng X.H."/>
            <person name="Zhong F."/>
        </authorList>
    </citation>
    <scope>NUCLEOTIDE SEQUENCE [LARGE SCALE GENOMIC DNA]</scope>
    <source>
        <strain>BN</strain>
        <strain evidence="2">Sprague-Dawley</strain>
    </source>
</reference>
<proteinExistence type="predicted"/>
<dbReference type="Proteomes" id="UP000234681">
    <property type="component" value="Chromosome 16"/>
</dbReference>
<dbReference type="AlphaFoldDB" id="A6KFM5"/>
<sequence>MPLPWDAGCAQPAGCLSYFTLPGNVPKKTSESLFSAVLL</sequence>